<dbReference type="AlphaFoldDB" id="A0A9X8VFM7"/>
<reference evidence="1" key="1">
    <citation type="submission" date="2019-03" db="EMBL/GenBank/DDBJ databases">
        <title>Serratia marcescens strain N2 draft genome.</title>
        <authorList>
            <person name="Yassin A."/>
            <person name="El-Kenawy N."/>
            <person name="Youssef N.H."/>
        </authorList>
    </citation>
    <scope>NUCLEOTIDE SEQUENCE [LARGE SCALE GENOMIC DNA]</scope>
    <source>
        <strain evidence="1">N2</strain>
    </source>
</reference>
<dbReference type="RefSeq" id="WP_212562776.1">
    <property type="nucleotide sequence ID" value="NZ_SPSG02000011.1"/>
</dbReference>
<organism evidence="1">
    <name type="scientific">Serratia marcescens</name>
    <dbReference type="NCBI Taxonomy" id="615"/>
    <lineage>
        <taxon>Bacteria</taxon>
        <taxon>Pseudomonadati</taxon>
        <taxon>Pseudomonadota</taxon>
        <taxon>Gammaproteobacteria</taxon>
        <taxon>Enterobacterales</taxon>
        <taxon>Yersiniaceae</taxon>
        <taxon>Serratia</taxon>
    </lineage>
</organism>
<protein>
    <submittedName>
        <fullName evidence="1">Uncharacterized protein</fullName>
    </submittedName>
</protein>
<proteinExistence type="predicted"/>
<gene>
    <name evidence="1" type="ORF">E0L31_19055</name>
</gene>
<evidence type="ECO:0000313" key="1">
    <source>
        <dbReference type="EMBL" id="TFU81938.1"/>
    </source>
</evidence>
<name>A0A9X8VFM7_SERMA</name>
<accession>A0A9X8VFM7</accession>
<comment type="caution">
    <text evidence="1">The sequence shown here is derived from an EMBL/GenBank/DDBJ whole genome shotgun (WGS) entry which is preliminary data.</text>
</comment>
<sequence length="101" mass="11582">MNALIKQEVKALRSMGYNSCCFYSDGRGSTGSPFIDCYSTGHIAIDVYSWEREVAGFGNDDRGWDVDVYDARRLTIPFIRTREGFRQAYRLARLCVQLPRT</sequence>
<dbReference type="EMBL" id="SPSG01002521">
    <property type="protein sequence ID" value="TFU81938.1"/>
    <property type="molecule type" value="Genomic_DNA"/>
</dbReference>